<gene>
    <name evidence="1" type="ORF">FKW44_022770</name>
</gene>
<name>A0A7T8GNK2_CALRO</name>
<reference evidence="2" key="1">
    <citation type="submission" date="2021-01" db="EMBL/GenBank/DDBJ databases">
        <title>Caligus Genome Assembly.</title>
        <authorList>
            <person name="Gallardo-Escarate C."/>
        </authorList>
    </citation>
    <scope>NUCLEOTIDE SEQUENCE [LARGE SCALE GENOMIC DNA]</scope>
</reference>
<protein>
    <submittedName>
        <fullName evidence="1">Uncharacterized protein</fullName>
    </submittedName>
</protein>
<organism evidence="1 2">
    <name type="scientific">Caligus rogercresseyi</name>
    <name type="common">Sea louse</name>
    <dbReference type="NCBI Taxonomy" id="217165"/>
    <lineage>
        <taxon>Eukaryota</taxon>
        <taxon>Metazoa</taxon>
        <taxon>Ecdysozoa</taxon>
        <taxon>Arthropoda</taxon>
        <taxon>Crustacea</taxon>
        <taxon>Multicrustacea</taxon>
        <taxon>Hexanauplia</taxon>
        <taxon>Copepoda</taxon>
        <taxon>Siphonostomatoida</taxon>
        <taxon>Caligidae</taxon>
        <taxon>Caligus</taxon>
    </lineage>
</organism>
<sequence>MPLLALYNPNMPLETVNGRLCFLEASSPPGIVPVLPGGRTAPGQDYFFLS</sequence>
<dbReference type="AlphaFoldDB" id="A0A7T8GNK2"/>
<dbReference type="EMBL" id="CP045906">
    <property type="protein sequence ID" value="QQP34771.1"/>
    <property type="molecule type" value="Genomic_DNA"/>
</dbReference>
<keyword evidence="2" id="KW-1185">Reference proteome</keyword>
<proteinExistence type="predicted"/>
<evidence type="ECO:0000313" key="2">
    <source>
        <dbReference type="Proteomes" id="UP000595437"/>
    </source>
</evidence>
<evidence type="ECO:0000313" key="1">
    <source>
        <dbReference type="EMBL" id="QQP34771.1"/>
    </source>
</evidence>
<accession>A0A7T8GNK2</accession>
<dbReference type="Proteomes" id="UP000595437">
    <property type="component" value="Chromosome 17"/>
</dbReference>